<accession>X0Y7E4</accession>
<evidence type="ECO:0008006" key="2">
    <source>
        <dbReference type="Google" id="ProtNLM"/>
    </source>
</evidence>
<dbReference type="InterPro" id="IPR027417">
    <property type="entry name" value="P-loop_NTPase"/>
</dbReference>
<proteinExistence type="predicted"/>
<dbReference type="EMBL" id="BARS01052512">
    <property type="protein sequence ID" value="GAG43217.1"/>
    <property type="molecule type" value="Genomic_DNA"/>
</dbReference>
<name>X0Y7E4_9ZZZZ</name>
<dbReference type="AlphaFoldDB" id="X0Y7E4"/>
<organism evidence="1">
    <name type="scientific">marine sediment metagenome</name>
    <dbReference type="NCBI Taxonomy" id="412755"/>
    <lineage>
        <taxon>unclassified sequences</taxon>
        <taxon>metagenomes</taxon>
        <taxon>ecological metagenomes</taxon>
    </lineage>
</organism>
<reference evidence="1" key="1">
    <citation type="journal article" date="2014" name="Front. Microbiol.">
        <title>High frequency of phylogenetically diverse reductive dehalogenase-homologous genes in deep subseafloor sedimentary metagenomes.</title>
        <authorList>
            <person name="Kawai M."/>
            <person name="Futagami T."/>
            <person name="Toyoda A."/>
            <person name="Takaki Y."/>
            <person name="Nishi S."/>
            <person name="Hori S."/>
            <person name="Arai W."/>
            <person name="Tsubouchi T."/>
            <person name="Morono Y."/>
            <person name="Uchiyama I."/>
            <person name="Ito T."/>
            <person name="Fujiyama A."/>
            <person name="Inagaki F."/>
            <person name="Takami H."/>
        </authorList>
    </citation>
    <scope>NUCLEOTIDE SEQUENCE</scope>
    <source>
        <strain evidence="1">Expedition CK06-06</strain>
    </source>
</reference>
<sequence length="105" mass="12899">MIFDPNPLFYEMVKIYLSNKDNQDKIIICNEGSTRSSKTWDFFHFLVMYCENNKNTHNEIYILRETLTDCKDYTFKEFRKCLKVMKIWDEECYKNPQKPYYNLYG</sequence>
<dbReference type="Gene3D" id="3.40.50.300">
    <property type="entry name" value="P-loop containing nucleotide triphosphate hydrolases"/>
    <property type="match status" value="1"/>
</dbReference>
<feature type="non-terminal residue" evidence="1">
    <location>
        <position position="105"/>
    </location>
</feature>
<gene>
    <name evidence="1" type="ORF">S01H1_78057</name>
</gene>
<comment type="caution">
    <text evidence="1">The sequence shown here is derived from an EMBL/GenBank/DDBJ whole genome shotgun (WGS) entry which is preliminary data.</text>
</comment>
<evidence type="ECO:0000313" key="1">
    <source>
        <dbReference type="EMBL" id="GAG43217.1"/>
    </source>
</evidence>
<protein>
    <recommendedName>
        <fullName evidence="2">Phage terminase large subunit N-terminal domain-containing protein</fullName>
    </recommendedName>
</protein>